<evidence type="ECO:0000313" key="1">
    <source>
        <dbReference type="EMBL" id="ADM28757.1"/>
    </source>
</evidence>
<dbReference type="BioCyc" id="IAGG583356:GHAH-1954-MONOMER"/>
<dbReference type="EMBL" id="CP002098">
    <property type="protein sequence ID" value="ADM28757.1"/>
    <property type="molecule type" value="Genomic_DNA"/>
</dbReference>
<dbReference type="Proteomes" id="UP000001304">
    <property type="component" value="Chromosome"/>
</dbReference>
<dbReference type="STRING" id="583356.Igag_1965"/>
<accession>E0STH1</accession>
<organism evidence="1 2">
    <name type="scientific">Ignisphaera aggregans (strain DSM 17230 / JCM 13409 / AQ1.S1)</name>
    <dbReference type="NCBI Taxonomy" id="583356"/>
    <lineage>
        <taxon>Archaea</taxon>
        <taxon>Thermoproteota</taxon>
        <taxon>Thermoprotei</taxon>
        <taxon>Desulfurococcales</taxon>
        <taxon>Desulfurococcaceae</taxon>
        <taxon>Ignisphaera</taxon>
    </lineage>
</organism>
<evidence type="ECO:0000313" key="2">
    <source>
        <dbReference type="Proteomes" id="UP000001304"/>
    </source>
</evidence>
<dbReference type="HOGENOM" id="CLU_1544188_0_0_2"/>
<protein>
    <submittedName>
        <fullName evidence="1">Uncharacterized protein</fullName>
    </submittedName>
</protein>
<dbReference type="KEGG" id="iag:Igag_1965"/>
<sequence>MTVEPQNSSQNDLPDEMRVSRGLSKRVICPMCGKYGTLVARQRGKQWYYYVQHRVKEEGKWRIIEHYIGPARFYYETEKLTKKPLVQVHAYAGFDRVFISYTLLEDAEKNIDRPEILRQSMIDYCTLLTWLKELVEKEIEKTKKSFGITDDEITVRLNEIKSEFVTLIFYRKP</sequence>
<dbReference type="AlphaFoldDB" id="E0STH1"/>
<reference evidence="1 2" key="1">
    <citation type="journal article" date="2010" name="Stand. Genomic Sci.">
        <title>Complete genome sequence of Ignisphaera aggregans type strain (AQ1.S1).</title>
        <authorList>
            <person name="Goker M."/>
            <person name="Held B."/>
            <person name="Lapidus A."/>
            <person name="Nolan M."/>
            <person name="Spring S."/>
            <person name="Yasawong M."/>
            <person name="Lucas S."/>
            <person name="Glavina Del Rio T."/>
            <person name="Tice H."/>
            <person name="Cheng J.F."/>
            <person name="Goodwin L."/>
            <person name="Tapia R."/>
            <person name="Pitluck S."/>
            <person name="Liolios K."/>
            <person name="Ivanova N."/>
            <person name="Mavromatis K."/>
            <person name="Mikhailova N."/>
            <person name="Pati A."/>
            <person name="Chen A."/>
            <person name="Palaniappan K."/>
            <person name="Brambilla E."/>
            <person name="Land M."/>
            <person name="Hauser L."/>
            <person name="Chang Y.J."/>
            <person name="Jeffries C.D."/>
            <person name="Brettin T."/>
            <person name="Detter J.C."/>
            <person name="Han C."/>
            <person name="Rohde M."/>
            <person name="Sikorski J."/>
            <person name="Woyke T."/>
            <person name="Bristow J."/>
            <person name="Eisen J.A."/>
            <person name="Markowitz V."/>
            <person name="Hugenholtz P."/>
            <person name="Kyrpides N.C."/>
            <person name="Klenk H.P."/>
        </authorList>
    </citation>
    <scope>NUCLEOTIDE SEQUENCE [LARGE SCALE GENOMIC DNA]</scope>
    <source>
        <strain evidence="2">DSM 17230 / JCM 13409 / AQ1.S1</strain>
    </source>
</reference>
<proteinExistence type="predicted"/>
<name>E0STH1_IGNAA</name>
<keyword evidence="2" id="KW-1185">Reference proteome</keyword>
<gene>
    <name evidence="1" type="ordered locus">Igag_1965</name>
</gene>